<sequence>MDGWFGGGEGLELEMESWEQQLDAELHSSGIQLDWAVGLAPLQVGPAVCISNTSPFILDGGVQAPSPALLWDVGAQVLQQHSSDSSRSGSGSGCGNGMAVAPALATGNGARKGGSAVAAKAAGKGVGKTKASSSAAATRYSTPAARARKQEQQRQYRQRFKQRQSQQEAEVHTAAWLREQLLAERAELQVQEQALLRLEEHCSAMAHTLLPPGAHGAGAADAAPQQVLQQDPAQDQPQASGGPTSAFENVGGKLLLRTWYPDVGSDVGTGAVQPQQVAQALDAVLGEQSSPCLRSEPMQAAQADPPEPVVDSLLSQCIQSMWQQRQQDHQQQQQEGQQALSPSAHSARQEQGAATPCNEASGGEVHGSGGMAPSFTGRVANLLMCNLPDGIWSSLLLPRDRQLRNLVQGITAAQCIARNRVFRCLLQAAVEEWDVSAPTGKLRVERRLQLLWTIRGKFTAMMAQLRPELLCEVMSLQLLPGPSAFQRQQLEADASACAVHHLLPAVVDQLDITPQQFRSLMAAWRQYESLVIAARQQSREALGQMHCVEGRQAGAQGQASTSAAALMKDYVTSFEAAAALATLPREEAAAFVHLNLAVYEILTAMQRSRMLLGCSPYIPDWTQLCMYLEWQHERKQPQIRSAAADPGHLLLASTAAVV</sequence>
<feature type="region of interest" description="Disordered" evidence="1">
    <location>
        <begin position="321"/>
        <end position="369"/>
    </location>
</feature>
<dbReference type="EMBL" id="SIDB01000011">
    <property type="protein sequence ID" value="KAI3425902.1"/>
    <property type="molecule type" value="Genomic_DNA"/>
</dbReference>
<feature type="compositionally biased region" description="Low complexity" evidence="1">
    <location>
        <begin position="121"/>
        <end position="145"/>
    </location>
</feature>
<proteinExistence type="predicted"/>
<accession>A0A9D4THQ6</accession>
<dbReference type="OrthoDB" id="515195at2759"/>
<feature type="compositionally biased region" description="Low complexity" evidence="1">
    <location>
        <begin position="213"/>
        <end position="239"/>
    </location>
</feature>
<dbReference type="AlphaFoldDB" id="A0A9D4THQ6"/>
<reference evidence="2" key="1">
    <citation type="journal article" date="2019" name="Plant J.">
        <title>Chlorella vulgaris genome assembly and annotation reveals the molecular basis for metabolic acclimation to high light conditions.</title>
        <authorList>
            <person name="Cecchin M."/>
            <person name="Marcolungo L."/>
            <person name="Rossato M."/>
            <person name="Girolomoni L."/>
            <person name="Cosentino E."/>
            <person name="Cuine S."/>
            <person name="Li-Beisson Y."/>
            <person name="Delledonne M."/>
            <person name="Ballottari M."/>
        </authorList>
    </citation>
    <scope>NUCLEOTIDE SEQUENCE</scope>
    <source>
        <strain evidence="2">211/11P</strain>
    </source>
</reference>
<gene>
    <name evidence="2" type="ORF">D9Q98_007875</name>
</gene>
<evidence type="ECO:0000313" key="3">
    <source>
        <dbReference type="Proteomes" id="UP001055712"/>
    </source>
</evidence>
<feature type="region of interest" description="Disordered" evidence="1">
    <location>
        <begin position="121"/>
        <end position="168"/>
    </location>
</feature>
<keyword evidence="3" id="KW-1185">Reference proteome</keyword>
<evidence type="ECO:0000313" key="2">
    <source>
        <dbReference type="EMBL" id="KAI3425902.1"/>
    </source>
</evidence>
<feature type="compositionally biased region" description="Low complexity" evidence="1">
    <location>
        <begin position="321"/>
        <end position="338"/>
    </location>
</feature>
<protein>
    <submittedName>
        <fullName evidence="2">Uncharacterized protein</fullName>
    </submittedName>
</protein>
<organism evidence="2 3">
    <name type="scientific">Chlorella vulgaris</name>
    <name type="common">Green alga</name>
    <dbReference type="NCBI Taxonomy" id="3077"/>
    <lineage>
        <taxon>Eukaryota</taxon>
        <taxon>Viridiplantae</taxon>
        <taxon>Chlorophyta</taxon>
        <taxon>core chlorophytes</taxon>
        <taxon>Trebouxiophyceae</taxon>
        <taxon>Chlorellales</taxon>
        <taxon>Chlorellaceae</taxon>
        <taxon>Chlorella clade</taxon>
        <taxon>Chlorella</taxon>
    </lineage>
</organism>
<dbReference type="Proteomes" id="UP001055712">
    <property type="component" value="Unassembled WGS sequence"/>
</dbReference>
<evidence type="ECO:0000256" key="1">
    <source>
        <dbReference type="SAM" id="MobiDB-lite"/>
    </source>
</evidence>
<reference evidence="2" key="2">
    <citation type="submission" date="2020-11" db="EMBL/GenBank/DDBJ databases">
        <authorList>
            <person name="Cecchin M."/>
            <person name="Marcolungo L."/>
            <person name="Rossato M."/>
            <person name="Girolomoni L."/>
            <person name="Cosentino E."/>
            <person name="Cuine S."/>
            <person name="Li-Beisson Y."/>
            <person name="Delledonne M."/>
            <person name="Ballottari M."/>
        </authorList>
    </citation>
    <scope>NUCLEOTIDE SEQUENCE</scope>
    <source>
        <strain evidence="2">211/11P</strain>
        <tissue evidence="2">Whole cell</tissue>
    </source>
</reference>
<feature type="region of interest" description="Disordered" evidence="1">
    <location>
        <begin position="213"/>
        <end position="248"/>
    </location>
</feature>
<name>A0A9D4THQ6_CHLVU</name>
<comment type="caution">
    <text evidence="2">The sequence shown here is derived from an EMBL/GenBank/DDBJ whole genome shotgun (WGS) entry which is preliminary data.</text>
</comment>